<dbReference type="InterPro" id="IPR038380">
    <property type="entry name" value="Ribosomal_bS21_sf"/>
</dbReference>
<evidence type="ECO:0000313" key="5">
    <source>
        <dbReference type="EMBL" id="GAV68012.1"/>
    </source>
</evidence>
<dbReference type="Pfam" id="PF01165">
    <property type="entry name" value="Ribosomal_S21"/>
    <property type="match status" value="1"/>
</dbReference>
<gene>
    <name evidence="5" type="ORF">CFOL_v3_11515</name>
</gene>
<proteinExistence type="inferred from homology"/>
<feature type="compositionally biased region" description="Basic residues" evidence="4">
    <location>
        <begin position="139"/>
        <end position="159"/>
    </location>
</feature>
<dbReference type="GO" id="GO:0005840">
    <property type="term" value="C:ribosome"/>
    <property type="evidence" value="ECO:0007669"/>
    <property type="project" value="UniProtKB-KW"/>
</dbReference>
<dbReference type="STRING" id="3775.A0A1Q3BJJ9"/>
<name>A0A1Q3BJJ9_CEPFO</name>
<sequence>MAEALSSLSNLLSSLLPPQSPPLSLRSLSSPTSLHLPKPTSKWDPIVATVCPTPSISSFPPTTTNIRIRVGDDNNVSAMLYPSLAYSNTLYFKSAYNVQIIVEENESEEKLAGRFRRAVSRAGIINECRRRRFFENSRDKRKRKSREAALKNRKRRPRPRTAPQAKQESPMRKKDEEDNWELPEGDLPF</sequence>
<organism evidence="5 6">
    <name type="scientific">Cephalotus follicularis</name>
    <name type="common">Albany pitcher plant</name>
    <dbReference type="NCBI Taxonomy" id="3775"/>
    <lineage>
        <taxon>Eukaryota</taxon>
        <taxon>Viridiplantae</taxon>
        <taxon>Streptophyta</taxon>
        <taxon>Embryophyta</taxon>
        <taxon>Tracheophyta</taxon>
        <taxon>Spermatophyta</taxon>
        <taxon>Magnoliopsida</taxon>
        <taxon>eudicotyledons</taxon>
        <taxon>Gunneridae</taxon>
        <taxon>Pentapetalae</taxon>
        <taxon>rosids</taxon>
        <taxon>fabids</taxon>
        <taxon>Oxalidales</taxon>
        <taxon>Cephalotaceae</taxon>
        <taxon>Cephalotus</taxon>
    </lineage>
</organism>
<dbReference type="GO" id="GO:0006412">
    <property type="term" value="P:translation"/>
    <property type="evidence" value="ECO:0007669"/>
    <property type="project" value="InterPro"/>
</dbReference>
<dbReference type="EMBL" id="BDDD01000599">
    <property type="protein sequence ID" value="GAV68012.1"/>
    <property type="molecule type" value="Genomic_DNA"/>
</dbReference>
<dbReference type="PRINTS" id="PR00976">
    <property type="entry name" value="RIBOSOMALS21"/>
</dbReference>
<protein>
    <submittedName>
        <fullName evidence="5">Ribosomal_S21 domain-containing protein</fullName>
    </submittedName>
</protein>
<dbReference type="PANTHER" id="PTHR21109">
    <property type="entry name" value="MITOCHONDRIAL 28S RIBOSOMAL PROTEIN S21"/>
    <property type="match status" value="1"/>
</dbReference>
<feature type="compositionally biased region" description="Acidic residues" evidence="4">
    <location>
        <begin position="177"/>
        <end position="189"/>
    </location>
</feature>
<dbReference type="HAMAP" id="MF_00358">
    <property type="entry name" value="Ribosomal_bS21"/>
    <property type="match status" value="1"/>
</dbReference>
<dbReference type="PANTHER" id="PTHR21109:SF0">
    <property type="entry name" value="SMALL RIBOSOMAL SUBUNIT PROTEIN BS21M"/>
    <property type="match status" value="1"/>
</dbReference>
<dbReference type="GO" id="GO:1990904">
    <property type="term" value="C:ribonucleoprotein complex"/>
    <property type="evidence" value="ECO:0007669"/>
    <property type="project" value="UniProtKB-KW"/>
</dbReference>
<keyword evidence="2" id="KW-0689">Ribosomal protein</keyword>
<dbReference type="FunCoup" id="A0A1Q3BJJ9">
    <property type="interactions" value="1147"/>
</dbReference>
<dbReference type="GO" id="GO:0003735">
    <property type="term" value="F:structural constituent of ribosome"/>
    <property type="evidence" value="ECO:0007669"/>
    <property type="project" value="InterPro"/>
</dbReference>
<keyword evidence="3" id="KW-0687">Ribonucleoprotein</keyword>
<keyword evidence="6" id="KW-1185">Reference proteome</keyword>
<evidence type="ECO:0000256" key="3">
    <source>
        <dbReference type="ARBA" id="ARBA00023274"/>
    </source>
</evidence>
<dbReference type="Proteomes" id="UP000187406">
    <property type="component" value="Unassembled WGS sequence"/>
</dbReference>
<comment type="similarity">
    <text evidence="1">Belongs to the bacterial ribosomal protein bS21 family.</text>
</comment>
<accession>A0A1Q3BJJ9</accession>
<reference evidence="6" key="1">
    <citation type="submission" date="2016-04" db="EMBL/GenBank/DDBJ databases">
        <title>Cephalotus genome sequencing.</title>
        <authorList>
            <person name="Fukushima K."/>
            <person name="Hasebe M."/>
            <person name="Fang X."/>
        </authorList>
    </citation>
    <scope>NUCLEOTIDE SEQUENCE [LARGE SCALE GENOMIC DNA]</scope>
    <source>
        <strain evidence="6">cv. St1</strain>
    </source>
</reference>
<feature type="region of interest" description="Disordered" evidence="4">
    <location>
        <begin position="136"/>
        <end position="189"/>
    </location>
</feature>
<evidence type="ECO:0000313" key="6">
    <source>
        <dbReference type="Proteomes" id="UP000187406"/>
    </source>
</evidence>
<dbReference type="Gene3D" id="1.20.5.1150">
    <property type="entry name" value="Ribosomal protein S8"/>
    <property type="match status" value="1"/>
</dbReference>
<dbReference type="OrthoDB" id="785538at2759"/>
<evidence type="ECO:0000256" key="2">
    <source>
        <dbReference type="ARBA" id="ARBA00022980"/>
    </source>
</evidence>
<dbReference type="InterPro" id="IPR001911">
    <property type="entry name" value="Ribosomal_bS21"/>
</dbReference>
<dbReference type="NCBIfam" id="TIGR00030">
    <property type="entry name" value="S21p"/>
    <property type="match status" value="1"/>
</dbReference>
<evidence type="ECO:0000256" key="1">
    <source>
        <dbReference type="ARBA" id="ARBA00006640"/>
    </source>
</evidence>
<dbReference type="AlphaFoldDB" id="A0A1Q3BJJ9"/>
<comment type="caution">
    <text evidence="5">The sequence shown here is derived from an EMBL/GenBank/DDBJ whole genome shotgun (WGS) entry which is preliminary data.</text>
</comment>
<evidence type="ECO:0000256" key="4">
    <source>
        <dbReference type="SAM" id="MobiDB-lite"/>
    </source>
</evidence>
<dbReference type="InParanoid" id="A0A1Q3BJJ9"/>